<protein>
    <submittedName>
        <fullName evidence="2">Copper resistance protein B</fullName>
    </submittedName>
</protein>
<comment type="caution">
    <text evidence="2">The sequence shown here is derived from an EMBL/GenBank/DDBJ whole genome shotgun (WGS) entry which is preliminary data.</text>
</comment>
<dbReference type="SUPFAM" id="SSF103515">
    <property type="entry name" value="Autotransporter"/>
    <property type="match status" value="1"/>
</dbReference>
<dbReference type="Proteomes" id="UP001595379">
    <property type="component" value="Unassembled WGS sequence"/>
</dbReference>
<dbReference type="Pfam" id="PF05275">
    <property type="entry name" value="CopB"/>
    <property type="match status" value="1"/>
</dbReference>
<evidence type="ECO:0000256" key="1">
    <source>
        <dbReference type="SAM" id="SignalP"/>
    </source>
</evidence>
<dbReference type="EMBL" id="JBHRSV010000005">
    <property type="protein sequence ID" value="MFC2925651.1"/>
    <property type="molecule type" value="Genomic_DNA"/>
</dbReference>
<keyword evidence="1" id="KW-0732">Signal</keyword>
<feature type="signal peptide" evidence="1">
    <location>
        <begin position="1"/>
        <end position="20"/>
    </location>
</feature>
<gene>
    <name evidence="2" type="ORF">ACFOOR_06000</name>
</gene>
<feature type="chain" id="PRO_5045887679" evidence="1">
    <location>
        <begin position="21"/>
        <end position="258"/>
    </location>
</feature>
<keyword evidence="3" id="KW-1185">Reference proteome</keyword>
<dbReference type="InterPro" id="IPR007939">
    <property type="entry name" value="Cu-R_B_prcur"/>
</dbReference>
<name>A0ABV6ZVZ7_9PROT</name>
<proteinExistence type="predicted"/>
<dbReference type="RefSeq" id="WP_343165397.1">
    <property type="nucleotide sequence ID" value="NZ_JBHRSV010000005.1"/>
</dbReference>
<reference evidence="3" key="1">
    <citation type="journal article" date="2019" name="Int. J. Syst. Evol. Microbiol.">
        <title>The Global Catalogue of Microorganisms (GCM) 10K type strain sequencing project: providing services to taxonomists for standard genome sequencing and annotation.</title>
        <authorList>
            <consortium name="The Broad Institute Genomics Platform"/>
            <consortium name="The Broad Institute Genome Sequencing Center for Infectious Disease"/>
            <person name="Wu L."/>
            <person name="Ma J."/>
        </authorList>
    </citation>
    <scope>NUCLEOTIDE SEQUENCE [LARGE SCALE GENOMIC DNA]</scope>
    <source>
        <strain evidence="3">KCTC 52487</strain>
    </source>
</reference>
<evidence type="ECO:0000313" key="3">
    <source>
        <dbReference type="Proteomes" id="UP001595379"/>
    </source>
</evidence>
<accession>A0ABV6ZVZ7</accession>
<organism evidence="2 3">
    <name type="scientific">Hyphobacterium vulgare</name>
    <dbReference type="NCBI Taxonomy" id="1736751"/>
    <lineage>
        <taxon>Bacteria</taxon>
        <taxon>Pseudomonadati</taxon>
        <taxon>Pseudomonadota</taxon>
        <taxon>Alphaproteobacteria</taxon>
        <taxon>Maricaulales</taxon>
        <taxon>Maricaulaceae</taxon>
        <taxon>Hyphobacterium</taxon>
    </lineage>
</organism>
<dbReference type="Gene3D" id="2.40.128.130">
    <property type="entry name" value="Autotransporter beta-domain"/>
    <property type="match status" value="1"/>
</dbReference>
<dbReference type="InterPro" id="IPR036709">
    <property type="entry name" value="Autotransporte_beta_dom_sf"/>
</dbReference>
<sequence length="258" mass="28727">MRMLLTAALIAGLAGAGAQAADEPYADQFYGADAMEEARHELRHETGGMRQFFFQTDRLEYRSSDSEDAALWDINAWYGGRINRLWIKSEAEYSLDHGAFEEARVEALWSRAITPYFDLQGGIAHDFEDGNGRTHAVAALQGLAPYWFEVDVSAYLSNRGELTGSAEAEYELLLTQRLILQPRAELAWSAEDMPSLETGAGLTSIEAGLRLRYEIVRQFAPYVGIEWTRQLGETADYTRAAGGDPESTAIVAGLRIWF</sequence>
<evidence type="ECO:0000313" key="2">
    <source>
        <dbReference type="EMBL" id="MFC2925651.1"/>
    </source>
</evidence>